<dbReference type="AlphaFoldDB" id="A0A978UW40"/>
<feature type="domain" description="Serine-threonine/tyrosine-protein kinase catalytic" evidence="7">
    <location>
        <begin position="769"/>
        <end position="874"/>
    </location>
</feature>
<feature type="transmembrane region" description="Helical" evidence="5">
    <location>
        <begin position="754"/>
        <end position="772"/>
    </location>
</feature>
<feature type="region of interest" description="Disordered" evidence="4">
    <location>
        <begin position="208"/>
        <end position="534"/>
    </location>
</feature>
<keyword evidence="1" id="KW-0723">Serine/threonine-protein kinase</keyword>
<evidence type="ECO:0000256" key="3">
    <source>
        <dbReference type="ARBA" id="ARBA00022840"/>
    </source>
</evidence>
<proteinExistence type="predicted"/>
<dbReference type="SUPFAM" id="SSF56112">
    <property type="entry name" value="Protein kinase-like (PK-like)"/>
    <property type="match status" value="1"/>
</dbReference>
<feature type="compositionally biased region" description="Pro residues" evidence="4">
    <location>
        <begin position="439"/>
        <end position="457"/>
    </location>
</feature>
<dbReference type="Pfam" id="PF23180">
    <property type="entry name" value="ALE2_N"/>
    <property type="match status" value="1"/>
</dbReference>
<feature type="compositionally biased region" description="Pro residues" evidence="4">
    <location>
        <begin position="515"/>
        <end position="528"/>
    </location>
</feature>
<name>A0A978UW40_ZIZJJ</name>
<evidence type="ECO:0000313" key="10">
    <source>
        <dbReference type="Proteomes" id="UP000813462"/>
    </source>
</evidence>
<evidence type="ECO:0000259" key="8">
    <source>
        <dbReference type="Pfam" id="PF23180"/>
    </source>
</evidence>
<reference evidence="9" key="1">
    <citation type="journal article" date="2021" name="Front. Plant Sci.">
        <title>Chromosome-Scale Genome Assembly for Chinese Sour Jujube and Insights Into Its Genome Evolution and Domestication Signature.</title>
        <authorList>
            <person name="Shen L.-Y."/>
            <person name="Luo H."/>
            <person name="Wang X.-L."/>
            <person name="Wang X.-M."/>
            <person name="Qiu X.-J."/>
            <person name="Liu H."/>
            <person name="Zhou S.-S."/>
            <person name="Jia K.-H."/>
            <person name="Nie S."/>
            <person name="Bao Y.-T."/>
            <person name="Zhang R.-G."/>
            <person name="Yun Q.-Z."/>
            <person name="Chai Y.-H."/>
            <person name="Lu J.-Y."/>
            <person name="Li Y."/>
            <person name="Zhao S.-W."/>
            <person name="Mao J.-F."/>
            <person name="Jia S.-G."/>
            <person name="Mao Y.-M."/>
        </authorList>
    </citation>
    <scope>NUCLEOTIDE SEQUENCE</scope>
    <source>
        <strain evidence="9">AT0</strain>
        <tissue evidence="9">Leaf</tissue>
    </source>
</reference>
<feature type="chain" id="PRO_5037492503" description="Receptor-like serine/threonine-protein kinase ALE2" evidence="6">
    <location>
        <begin position="24"/>
        <end position="998"/>
    </location>
</feature>
<feature type="compositionally biased region" description="Polar residues" evidence="4">
    <location>
        <begin position="463"/>
        <end position="472"/>
    </location>
</feature>
<feature type="transmembrane region" description="Helical" evidence="5">
    <location>
        <begin position="692"/>
        <end position="716"/>
    </location>
</feature>
<dbReference type="GO" id="GO:0005524">
    <property type="term" value="F:ATP binding"/>
    <property type="evidence" value="ECO:0007669"/>
    <property type="project" value="UniProtKB-KW"/>
</dbReference>
<dbReference type="InterPro" id="IPR001245">
    <property type="entry name" value="Ser-Thr/Tyr_kinase_cat_dom"/>
</dbReference>
<evidence type="ECO:0008006" key="11">
    <source>
        <dbReference type="Google" id="ProtNLM"/>
    </source>
</evidence>
<dbReference type="Proteomes" id="UP000813462">
    <property type="component" value="Unassembled WGS sequence"/>
</dbReference>
<feature type="region of interest" description="Disordered" evidence="4">
    <location>
        <begin position="164"/>
        <end position="187"/>
    </location>
</feature>
<dbReference type="PANTHER" id="PTHR47989">
    <property type="entry name" value="OS01G0750732 PROTEIN"/>
    <property type="match status" value="1"/>
</dbReference>
<keyword evidence="6" id="KW-0732">Signal</keyword>
<dbReference type="Pfam" id="PF07714">
    <property type="entry name" value="PK_Tyr_Ser-Thr"/>
    <property type="match status" value="1"/>
</dbReference>
<evidence type="ECO:0000256" key="4">
    <source>
        <dbReference type="SAM" id="MobiDB-lite"/>
    </source>
</evidence>
<keyword evidence="1" id="KW-0808">Transferase</keyword>
<dbReference type="Gene3D" id="1.10.510.10">
    <property type="entry name" value="Transferase(Phosphotransferase) domain 1"/>
    <property type="match status" value="1"/>
</dbReference>
<keyword evidence="5" id="KW-0812">Transmembrane</keyword>
<comment type="caution">
    <text evidence="9">The sequence shown here is derived from an EMBL/GenBank/DDBJ whole genome shotgun (WGS) entry which is preliminary data.</text>
</comment>
<protein>
    <recommendedName>
        <fullName evidence="11">Receptor-like serine/threonine-protein kinase ALE2</fullName>
    </recommendedName>
</protein>
<evidence type="ECO:0000259" key="7">
    <source>
        <dbReference type="Pfam" id="PF07714"/>
    </source>
</evidence>
<keyword evidence="1" id="KW-0418">Kinase</keyword>
<evidence type="ECO:0000256" key="2">
    <source>
        <dbReference type="ARBA" id="ARBA00022741"/>
    </source>
</evidence>
<keyword evidence="5" id="KW-0472">Membrane</keyword>
<dbReference type="PANTHER" id="PTHR47989:SF9">
    <property type="entry name" value="PROTEIN KINASE SUPERFAMILY PROTEIN"/>
    <property type="match status" value="1"/>
</dbReference>
<feature type="compositionally biased region" description="Polar residues" evidence="4">
    <location>
        <begin position="282"/>
        <end position="295"/>
    </location>
</feature>
<gene>
    <name evidence="9" type="ORF">FEM48_Zijuj08G0011100</name>
</gene>
<evidence type="ECO:0000256" key="5">
    <source>
        <dbReference type="SAM" id="Phobius"/>
    </source>
</evidence>
<feature type="compositionally biased region" description="Polar residues" evidence="4">
    <location>
        <begin position="499"/>
        <end position="513"/>
    </location>
</feature>
<dbReference type="GO" id="GO:0004674">
    <property type="term" value="F:protein serine/threonine kinase activity"/>
    <property type="evidence" value="ECO:0007669"/>
    <property type="project" value="UniProtKB-KW"/>
</dbReference>
<feature type="compositionally biased region" description="Polar residues" evidence="4">
    <location>
        <begin position="403"/>
        <end position="419"/>
    </location>
</feature>
<evidence type="ECO:0000256" key="1">
    <source>
        <dbReference type="ARBA" id="ARBA00022527"/>
    </source>
</evidence>
<evidence type="ECO:0000313" key="9">
    <source>
        <dbReference type="EMBL" id="KAH7519206.1"/>
    </source>
</evidence>
<sequence>MGEKLMPMILQLLNLCLISFSLAVQGSTGNYEMPSLGSIIRLYCILNLFHHMRGSTIIMWFMACSISILRINTSYLLSGFDISPSPVISSVIPPNPVPGVARPVHHHSPSSVPQPIGSVSHPALALPPILSAPASETIKGPVPSSPPSTPRVFPPFNRAPLPITVQGLSPSLPPAASQRNTSVTKAPIPMPVAPVPVATPSGNLPQVSPAIHSITPETSPSSAHQRNSPDNKVPIAEPITPVSVAPPPRKLRQHPPEVHEITPLMAPSTLPGRVASPPKEVPQSSPQIHSATPGQAPSRLPAPPPSINWKRDKMPVAAPSYKTPHLSPLSHTPASGPTSALAPSKHGPVRPSNIPRPPLFLSPESPNKGYHPPVSSPSTSIHIHQHTRNKSSSPAPASYFVSPPTSTQQGPNISSGSRGTSRHIHAPPPLNPGSSPSPLDNPSPPPLSFVSPAPYPSPDAASRNTRSSSAPRSDNPFPAPLSHVAPAPSPSQRAALRNTKISPPQSSPKSANVSPLPPLALPPPPPNEDPYTNTPPGSPCGCVMPIQVGLRVNVALYTFFPLVSELAKEIAAGVFVKQSQVRIIGANAADEQPEKTVVLIDLVPLGEKFDNTTALLTYQRFWHKQVAIQPSYFGDYEVLYVRYPGLPEPPPSSDASMIDDGPYSGTDSNGRTIKPLGVDVPKRQHKDGLSTGIIVIIILSASLAVILFSAAAWFFLLKHKDRVCKPAPTSQVSLPSFTKPSAMDEENRHISTRVMGTFGLTFISLILSRYVAPEYAMTGHLLVKSDVYSYGVVLLELLTGRKPVDMSQPPGQENLVAWARPLLTSKEGLETIVDPSLGSDAPFESVAKVAAIASMCVQPEVSHRPFMGEVVQALKLVCNEFEKESSRSTSQEELSIDLGGEASTASGQLPNILQSQYSVPHCYEPELDTERGMLASDLYIASGGLERGQSESFRRHSSSGPLASGSGRGRQFWQRVRSLSGGGVGEHGLMFKFWPGSQ</sequence>
<organism evidence="9 10">
    <name type="scientific">Ziziphus jujuba var. spinosa</name>
    <dbReference type="NCBI Taxonomy" id="714518"/>
    <lineage>
        <taxon>Eukaryota</taxon>
        <taxon>Viridiplantae</taxon>
        <taxon>Streptophyta</taxon>
        <taxon>Embryophyta</taxon>
        <taxon>Tracheophyta</taxon>
        <taxon>Spermatophyta</taxon>
        <taxon>Magnoliopsida</taxon>
        <taxon>eudicotyledons</taxon>
        <taxon>Gunneridae</taxon>
        <taxon>Pentapetalae</taxon>
        <taxon>rosids</taxon>
        <taxon>fabids</taxon>
        <taxon>Rosales</taxon>
        <taxon>Rhamnaceae</taxon>
        <taxon>Paliureae</taxon>
        <taxon>Ziziphus</taxon>
    </lineage>
</organism>
<feature type="compositionally biased region" description="Polar residues" evidence="4">
    <location>
        <begin position="329"/>
        <end position="338"/>
    </location>
</feature>
<dbReference type="EMBL" id="JAEACU010000008">
    <property type="protein sequence ID" value="KAH7519206.1"/>
    <property type="molecule type" value="Genomic_DNA"/>
</dbReference>
<dbReference type="InterPro" id="IPR057597">
    <property type="entry name" value="ALE2_N"/>
</dbReference>
<evidence type="ECO:0000256" key="6">
    <source>
        <dbReference type="SAM" id="SignalP"/>
    </source>
</evidence>
<keyword evidence="3" id="KW-0067">ATP-binding</keyword>
<feature type="compositionally biased region" description="Polar residues" evidence="4">
    <location>
        <begin position="215"/>
        <end position="230"/>
    </location>
</feature>
<keyword evidence="2" id="KW-0547">Nucleotide-binding</keyword>
<accession>A0A978UW40</accession>
<keyword evidence="5" id="KW-1133">Transmembrane helix</keyword>
<feature type="domain" description="Receptor-like PK ALE2 N-terminal" evidence="8">
    <location>
        <begin position="529"/>
        <end position="647"/>
    </location>
</feature>
<feature type="signal peptide" evidence="6">
    <location>
        <begin position="1"/>
        <end position="23"/>
    </location>
</feature>
<dbReference type="InterPro" id="IPR011009">
    <property type="entry name" value="Kinase-like_dom_sf"/>
</dbReference>